<dbReference type="GO" id="GO:0005681">
    <property type="term" value="C:spliceosomal complex"/>
    <property type="evidence" value="ECO:0007669"/>
    <property type="project" value="TreeGrafter"/>
</dbReference>
<feature type="region of interest" description="Disordered" evidence="4">
    <location>
        <begin position="126"/>
        <end position="159"/>
    </location>
</feature>
<dbReference type="Pfam" id="PF12656">
    <property type="entry name" value="G-patch_2"/>
    <property type="match status" value="1"/>
</dbReference>
<evidence type="ECO:0000256" key="1">
    <source>
        <dbReference type="ARBA" id="ARBA00004123"/>
    </source>
</evidence>
<evidence type="ECO:0000256" key="2">
    <source>
        <dbReference type="ARBA" id="ARBA00008576"/>
    </source>
</evidence>
<feature type="compositionally biased region" description="Basic and acidic residues" evidence="4">
    <location>
        <begin position="300"/>
        <end position="329"/>
    </location>
</feature>
<sequence>MEPAKVSFTVRRPTPVSRAASSGPDSDAGSSFKVPSLPRHLTDESTPLGSPLARSSTSSPRPKSSQKHHNYHEEDSSDEDHVIEDELVTGFDKFGVQRLNGERKKPEKPLVIPALKNKDWREQARKRKGLQYVPPSAAATTGADGSVGGLGTRDTINSGPVLSGLQFHAKKSSVVEETIEVRDEHGDVAMTEAEELTEDQRALQALLAEAGGELQHDGPVIDIIPTPVSEADALKQDVEELPDEATLDDYARVPVSQFGAALLRGMGWKEGTAASRKPGKGIVEPYLPTARPALLGIGAKEQEVFDDGSKGKKSKYVEKRYVPIIKQERTPSTTSSSRDRRERSRSPRRDSSRRNSPDRYESRKDRDKDSDSRSRHYDDDRRNRDRDNDRDRERSRRYESDSRRSDGRDKRYDSDKRKERERGSDRERDRDRDRNRSDRKRERSPDSSRRRDY</sequence>
<dbReference type="STRING" id="181874.A0A409Y5S9"/>
<dbReference type="PANTHER" id="PTHR15818">
    <property type="entry name" value="G PATCH AND KOW-CONTAINING"/>
    <property type="match status" value="1"/>
</dbReference>
<dbReference type="Proteomes" id="UP000284842">
    <property type="component" value="Unassembled WGS sequence"/>
</dbReference>
<feature type="compositionally biased region" description="Acidic residues" evidence="4">
    <location>
        <begin position="75"/>
        <end position="84"/>
    </location>
</feature>
<evidence type="ECO:0000313" key="6">
    <source>
        <dbReference type="EMBL" id="PPQ98382.1"/>
    </source>
</evidence>
<organism evidence="6 7">
    <name type="scientific">Panaeolus cyanescens</name>
    <dbReference type="NCBI Taxonomy" id="181874"/>
    <lineage>
        <taxon>Eukaryota</taxon>
        <taxon>Fungi</taxon>
        <taxon>Dikarya</taxon>
        <taxon>Basidiomycota</taxon>
        <taxon>Agaricomycotina</taxon>
        <taxon>Agaricomycetes</taxon>
        <taxon>Agaricomycetidae</taxon>
        <taxon>Agaricales</taxon>
        <taxon>Agaricineae</taxon>
        <taxon>Galeropsidaceae</taxon>
        <taxon>Panaeolus</taxon>
    </lineage>
</organism>
<protein>
    <recommendedName>
        <fullName evidence="5">G-patch domain-containing protein</fullName>
    </recommendedName>
</protein>
<reference evidence="6 7" key="1">
    <citation type="journal article" date="2018" name="Evol. Lett.">
        <title>Horizontal gene cluster transfer increased hallucinogenic mushroom diversity.</title>
        <authorList>
            <person name="Reynolds H.T."/>
            <person name="Vijayakumar V."/>
            <person name="Gluck-Thaler E."/>
            <person name="Korotkin H.B."/>
            <person name="Matheny P.B."/>
            <person name="Slot J.C."/>
        </authorList>
    </citation>
    <scope>NUCLEOTIDE SEQUENCE [LARGE SCALE GENOMIC DNA]</scope>
    <source>
        <strain evidence="6 7">2629</strain>
    </source>
</reference>
<dbReference type="InParanoid" id="A0A409Y5S9"/>
<dbReference type="InterPro" id="IPR000467">
    <property type="entry name" value="G_patch_dom"/>
</dbReference>
<evidence type="ECO:0000259" key="5">
    <source>
        <dbReference type="PROSITE" id="PS50174"/>
    </source>
</evidence>
<dbReference type="GO" id="GO:0003676">
    <property type="term" value="F:nucleic acid binding"/>
    <property type="evidence" value="ECO:0007669"/>
    <property type="project" value="InterPro"/>
</dbReference>
<dbReference type="PROSITE" id="PS50174">
    <property type="entry name" value="G_PATCH"/>
    <property type="match status" value="1"/>
</dbReference>
<feature type="compositionally biased region" description="Basic and acidic residues" evidence="4">
    <location>
        <begin position="337"/>
        <end position="453"/>
    </location>
</feature>
<feature type="region of interest" description="Disordered" evidence="4">
    <location>
        <begin position="1"/>
        <end position="84"/>
    </location>
</feature>
<feature type="domain" description="G-patch" evidence="5">
    <location>
        <begin position="255"/>
        <end position="302"/>
    </location>
</feature>
<dbReference type="PANTHER" id="PTHR15818:SF2">
    <property type="entry name" value="G-PATCH DOMAIN AND KOW MOTIFS-CONTAINING PROTEIN"/>
    <property type="match status" value="1"/>
</dbReference>
<keyword evidence="3" id="KW-0539">Nucleus</keyword>
<dbReference type="InterPro" id="IPR045166">
    <property type="entry name" value="Spp2-like"/>
</dbReference>
<accession>A0A409Y5S9</accession>
<evidence type="ECO:0000313" key="7">
    <source>
        <dbReference type="Proteomes" id="UP000284842"/>
    </source>
</evidence>
<dbReference type="EMBL" id="NHTK01001383">
    <property type="protein sequence ID" value="PPQ98382.1"/>
    <property type="molecule type" value="Genomic_DNA"/>
</dbReference>
<dbReference type="OrthoDB" id="5577072at2759"/>
<keyword evidence="7" id="KW-1185">Reference proteome</keyword>
<comment type="similarity">
    <text evidence="2">Belongs to the SPP2 family.</text>
</comment>
<proteinExistence type="inferred from homology"/>
<dbReference type="InterPro" id="IPR026822">
    <property type="entry name" value="Spp2/MOS2_G-patch"/>
</dbReference>
<evidence type="ECO:0000256" key="4">
    <source>
        <dbReference type="SAM" id="MobiDB-lite"/>
    </source>
</evidence>
<dbReference type="FunCoup" id="A0A409Y5S9">
    <property type="interactions" value="47"/>
</dbReference>
<feature type="region of interest" description="Disordered" evidence="4">
    <location>
        <begin position="300"/>
        <end position="453"/>
    </location>
</feature>
<name>A0A409Y5S9_9AGAR</name>
<feature type="compositionally biased region" description="Low complexity" evidence="4">
    <location>
        <begin position="17"/>
        <end position="31"/>
    </location>
</feature>
<comment type="subcellular location">
    <subcellularLocation>
        <location evidence="1">Nucleus</location>
    </subcellularLocation>
</comment>
<feature type="compositionally biased region" description="Low complexity" evidence="4">
    <location>
        <begin position="54"/>
        <end position="63"/>
    </location>
</feature>
<comment type="caution">
    <text evidence="6">The sequence shown here is derived from an EMBL/GenBank/DDBJ whole genome shotgun (WGS) entry which is preliminary data.</text>
</comment>
<dbReference type="GO" id="GO:0000398">
    <property type="term" value="P:mRNA splicing, via spliceosome"/>
    <property type="evidence" value="ECO:0007669"/>
    <property type="project" value="InterPro"/>
</dbReference>
<evidence type="ECO:0000256" key="3">
    <source>
        <dbReference type="ARBA" id="ARBA00023242"/>
    </source>
</evidence>
<gene>
    <name evidence="6" type="ORF">CVT24_004061</name>
</gene>
<dbReference type="AlphaFoldDB" id="A0A409Y5S9"/>